<protein>
    <recommendedName>
        <fullName evidence="3">Photosynthesis system II assembly factor Ycf48/Hcf136-like domain-containing protein</fullName>
    </recommendedName>
</protein>
<keyword evidence="2" id="KW-1185">Reference proteome</keyword>
<comment type="caution">
    <text evidence="1">The sequence shown here is derived from an EMBL/GenBank/DDBJ whole genome shotgun (WGS) entry which is preliminary data.</text>
</comment>
<dbReference type="EMBL" id="JAQOUE010000001">
    <property type="protein sequence ID" value="MDT7041366.1"/>
    <property type="molecule type" value="Genomic_DNA"/>
</dbReference>
<proteinExistence type="predicted"/>
<dbReference type="PANTHER" id="PTHR43739">
    <property type="entry name" value="XYLOGLUCANASE (EUROFUNG)"/>
    <property type="match status" value="1"/>
</dbReference>
<name>A0ABU3K4P7_9BACT</name>
<dbReference type="PANTHER" id="PTHR43739:SF5">
    <property type="entry name" value="EXO-ALPHA-SIALIDASE"/>
    <property type="match status" value="1"/>
</dbReference>
<organism evidence="1 2">
    <name type="scientific">Candidatus Nitronereus thalassa</name>
    <dbReference type="NCBI Taxonomy" id="3020898"/>
    <lineage>
        <taxon>Bacteria</taxon>
        <taxon>Pseudomonadati</taxon>
        <taxon>Nitrospirota</taxon>
        <taxon>Nitrospiria</taxon>
        <taxon>Nitrospirales</taxon>
        <taxon>Nitrospiraceae</taxon>
        <taxon>Candidatus Nitronereus</taxon>
    </lineage>
</organism>
<accession>A0ABU3K4P7</accession>
<dbReference type="InterPro" id="IPR015943">
    <property type="entry name" value="WD40/YVTN_repeat-like_dom_sf"/>
</dbReference>
<dbReference type="Proteomes" id="UP001250932">
    <property type="component" value="Unassembled WGS sequence"/>
</dbReference>
<dbReference type="RefSeq" id="WP_313831720.1">
    <property type="nucleotide sequence ID" value="NZ_JAQOUE010000001.1"/>
</dbReference>
<reference evidence="1 2" key="1">
    <citation type="journal article" date="2023" name="ISME J.">
        <title>Cultivation and genomic characterization of novel and ubiquitous marine nitrite-oxidizing bacteria from the Nitrospirales.</title>
        <authorList>
            <person name="Mueller A.J."/>
            <person name="Daebeler A."/>
            <person name="Herbold C.W."/>
            <person name="Kirkegaard R.H."/>
            <person name="Daims H."/>
        </authorList>
    </citation>
    <scope>NUCLEOTIDE SEQUENCE [LARGE SCALE GENOMIC DNA]</scope>
    <source>
        <strain evidence="1 2">EB</strain>
    </source>
</reference>
<sequence length="379" mass="41499">MRLLKMMKPLLLHSLKVCIVLMIENRWPGKKLGSLLVFFVVQVVLFQANPGFSGDMPQGHFNPFENRGLVAPSIQALASTDAGTIYAGSFGHGVFVSHDQGDSWTAMNAGLDDRFILCLAIDQQGAVYAGTVRGGVFRTNKDGVSWESISQGLKRVEVKSLLAHQRSVYAGTGRGVYQWHEADHLWVESAKGLDQTLVSSLIMLKNQRLYAGTAGKGVQWLDTTKPGTATWQKVDDQFVDASERLQHTHIRILAKSEDETMFVGTQNGGIFHSVDHGMSWKTFGRSLPNDSIRGIVSMNSGVFVATGRGVYTTTLPKSKWTAVNTGLTERAIQVMVVTPQGALFAGTSAGAFRSQDRGEHWVNVSEGMGSQFSMPRPYF</sequence>
<evidence type="ECO:0008006" key="3">
    <source>
        <dbReference type="Google" id="ProtNLM"/>
    </source>
</evidence>
<gene>
    <name evidence="1" type="ORF">PPG34_03335</name>
</gene>
<evidence type="ECO:0000313" key="2">
    <source>
        <dbReference type="Proteomes" id="UP001250932"/>
    </source>
</evidence>
<dbReference type="SUPFAM" id="SSF110296">
    <property type="entry name" value="Oligoxyloglucan reducing end-specific cellobiohydrolase"/>
    <property type="match status" value="1"/>
</dbReference>
<dbReference type="InterPro" id="IPR052025">
    <property type="entry name" value="Xyloglucanase_GH74"/>
</dbReference>
<evidence type="ECO:0000313" key="1">
    <source>
        <dbReference type="EMBL" id="MDT7041366.1"/>
    </source>
</evidence>
<dbReference type="Gene3D" id="2.130.10.10">
    <property type="entry name" value="YVTN repeat-like/Quinoprotein amine dehydrogenase"/>
    <property type="match status" value="2"/>
</dbReference>